<gene>
    <name evidence="7" type="ORF">JOF56_006817</name>
</gene>
<dbReference type="SUPFAM" id="SSF48498">
    <property type="entry name" value="Tetracyclin repressor-like, C-terminal domain"/>
    <property type="match status" value="1"/>
</dbReference>
<dbReference type="InterPro" id="IPR009057">
    <property type="entry name" value="Homeodomain-like_sf"/>
</dbReference>
<sequence>MATEPAGTSRRNSLSKEMVLRTAVALADEDGTGVPSTRKLAKQLGVEAMSLYHHFRNKDMILDGMVDLVFSEIELPAGDTTGTDWQAAMRQRAVSMHDALIRHPWAVSLMDSRTNPGHATLRHHNAVIGCLRSAGFSIAGAAHAFSVLDSYIYGFTLQELSLPFQPPAGLEDVAGSILRQLPRDEFPHLAEMIAGHALKPGYVYTEEFGIGLDLILDGLRHRRESWQ</sequence>
<accession>A0ABS4TPV3</accession>
<dbReference type="InterPro" id="IPR036271">
    <property type="entry name" value="Tet_transcr_reg_TetR-rel_C_sf"/>
</dbReference>
<dbReference type="PANTHER" id="PTHR30055">
    <property type="entry name" value="HTH-TYPE TRANSCRIPTIONAL REGULATOR RUTR"/>
    <property type="match status" value="1"/>
</dbReference>
<dbReference type="PROSITE" id="PS50977">
    <property type="entry name" value="HTH_TETR_2"/>
    <property type="match status" value="1"/>
</dbReference>
<dbReference type="Gene3D" id="1.10.10.60">
    <property type="entry name" value="Homeodomain-like"/>
    <property type="match status" value="1"/>
</dbReference>
<keyword evidence="3 5" id="KW-0238">DNA-binding</keyword>
<evidence type="ECO:0000313" key="7">
    <source>
        <dbReference type="EMBL" id="MBP2326432.1"/>
    </source>
</evidence>
<reference evidence="7 8" key="1">
    <citation type="submission" date="2021-03" db="EMBL/GenBank/DDBJ databases">
        <title>Sequencing the genomes of 1000 actinobacteria strains.</title>
        <authorList>
            <person name="Klenk H.-P."/>
        </authorList>
    </citation>
    <scope>NUCLEOTIDE SEQUENCE [LARGE SCALE GENOMIC DNA]</scope>
    <source>
        <strain evidence="7 8">DSM 46670</strain>
    </source>
</reference>
<protein>
    <submittedName>
        <fullName evidence="7">AcrR family transcriptional regulator</fullName>
    </submittedName>
</protein>
<evidence type="ECO:0000313" key="8">
    <source>
        <dbReference type="Proteomes" id="UP001519332"/>
    </source>
</evidence>
<dbReference type="Gene3D" id="1.10.357.10">
    <property type="entry name" value="Tetracycline Repressor, domain 2"/>
    <property type="match status" value="1"/>
</dbReference>
<dbReference type="InterPro" id="IPR050109">
    <property type="entry name" value="HTH-type_TetR-like_transc_reg"/>
</dbReference>
<keyword evidence="1" id="KW-0678">Repressor</keyword>
<evidence type="ECO:0000256" key="4">
    <source>
        <dbReference type="ARBA" id="ARBA00023163"/>
    </source>
</evidence>
<dbReference type="Pfam" id="PF00440">
    <property type="entry name" value="TetR_N"/>
    <property type="match status" value="1"/>
</dbReference>
<evidence type="ECO:0000259" key="6">
    <source>
        <dbReference type="PROSITE" id="PS50977"/>
    </source>
</evidence>
<keyword evidence="2" id="KW-0805">Transcription regulation</keyword>
<dbReference type="PRINTS" id="PR00400">
    <property type="entry name" value="TETREPRESSOR"/>
</dbReference>
<organism evidence="7 8">
    <name type="scientific">Kibdelosporangium banguiense</name>
    <dbReference type="NCBI Taxonomy" id="1365924"/>
    <lineage>
        <taxon>Bacteria</taxon>
        <taxon>Bacillati</taxon>
        <taxon>Actinomycetota</taxon>
        <taxon>Actinomycetes</taxon>
        <taxon>Pseudonocardiales</taxon>
        <taxon>Pseudonocardiaceae</taxon>
        <taxon>Kibdelosporangium</taxon>
    </lineage>
</organism>
<evidence type="ECO:0000256" key="5">
    <source>
        <dbReference type="PROSITE-ProRule" id="PRU00335"/>
    </source>
</evidence>
<dbReference type="Pfam" id="PF02909">
    <property type="entry name" value="TetR_C_1"/>
    <property type="match status" value="1"/>
</dbReference>
<dbReference type="InterPro" id="IPR003012">
    <property type="entry name" value="Tet_transcr_reg_TetR"/>
</dbReference>
<dbReference type="SUPFAM" id="SSF46689">
    <property type="entry name" value="Homeodomain-like"/>
    <property type="match status" value="1"/>
</dbReference>
<evidence type="ECO:0000256" key="1">
    <source>
        <dbReference type="ARBA" id="ARBA00022491"/>
    </source>
</evidence>
<comment type="caution">
    <text evidence="7">The sequence shown here is derived from an EMBL/GenBank/DDBJ whole genome shotgun (WGS) entry which is preliminary data.</text>
</comment>
<dbReference type="RefSeq" id="WP_307855377.1">
    <property type="nucleotide sequence ID" value="NZ_JAGINW010000001.1"/>
</dbReference>
<keyword evidence="4" id="KW-0804">Transcription</keyword>
<dbReference type="Proteomes" id="UP001519332">
    <property type="component" value="Unassembled WGS sequence"/>
</dbReference>
<name>A0ABS4TPV3_9PSEU</name>
<feature type="domain" description="HTH tetR-type" evidence="6">
    <location>
        <begin position="13"/>
        <end position="73"/>
    </location>
</feature>
<dbReference type="PRINTS" id="PR00455">
    <property type="entry name" value="HTHTETR"/>
</dbReference>
<evidence type="ECO:0000256" key="3">
    <source>
        <dbReference type="ARBA" id="ARBA00023125"/>
    </source>
</evidence>
<proteinExistence type="predicted"/>
<dbReference type="InterPro" id="IPR004111">
    <property type="entry name" value="Repressor_TetR_C"/>
</dbReference>
<dbReference type="PANTHER" id="PTHR30055:SF151">
    <property type="entry name" value="TRANSCRIPTIONAL REGULATORY PROTEIN"/>
    <property type="match status" value="1"/>
</dbReference>
<feature type="DNA-binding region" description="H-T-H motif" evidence="5">
    <location>
        <begin position="36"/>
        <end position="55"/>
    </location>
</feature>
<dbReference type="EMBL" id="JAGINW010000001">
    <property type="protein sequence ID" value="MBP2326432.1"/>
    <property type="molecule type" value="Genomic_DNA"/>
</dbReference>
<dbReference type="InterPro" id="IPR001647">
    <property type="entry name" value="HTH_TetR"/>
</dbReference>
<keyword evidence="8" id="KW-1185">Reference proteome</keyword>
<evidence type="ECO:0000256" key="2">
    <source>
        <dbReference type="ARBA" id="ARBA00023015"/>
    </source>
</evidence>